<dbReference type="InterPro" id="IPR023397">
    <property type="entry name" value="SAM-dep_MeTrfase_MraW_recog"/>
</dbReference>
<evidence type="ECO:0000256" key="2">
    <source>
        <dbReference type="SAM" id="Coils"/>
    </source>
</evidence>
<feature type="compositionally biased region" description="Polar residues" evidence="3">
    <location>
        <begin position="980"/>
        <end position="989"/>
    </location>
</feature>
<evidence type="ECO:0000313" key="5">
    <source>
        <dbReference type="EMBL" id="CAI4013670.1"/>
    </source>
</evidence>
<dbReference type="GO" id="GO:0016491">
    <property type="term" value="F:oxidoreductase activity"/>
    <property type="evidence" value="ECO:0007669"/>
    <property type="project" value="UniProtKB-KW"/>
</dbReference>
<keyword evidence="7" id="KW-0489">Methyltransferase</keyword>
<dbReference type="Pfam" id="PF13561">
    <property type="entry name" value="adh_short_C2"/>
    <property type="match status" value="1"/>
</dbReference>
<reference evidence="5" key="1">
    <citation type="submission" date="2022-10" db="EMBL/GenBank/DDBJ databases">
        <authorList>
            <person name="Chen Y."/>
            <person name="Dougan E. K."/>
            <person name="Chan C."/>
            <person name="Rhodes N."/>
            <person name="Thang M."/>
        </authorList>
    </citation>
    <scope>NUCLEOTIDE SEQUENCE</scope>
</reference>
<dbReference type="FunFam" id="3.40.50.720:FF:000084">
    <property type="entry name" value="Short-chain dehydrogenase reductase"/>
    <property type="match status" value="1"/>
</dbReference>
<dbReference type="InterPro" id="IPR013154">
    <property type="entry name" value="ADH-like_N"/>
</dbReference>
<dbReference type="Gene3D" id="1.25.40.10">
    <property type="entry name" value="Tetratricopeptide repeat domain"/>
    <property type="match status" value="1"/>
</dbReference>
<dbReference type="PANTHER" id="PTHR43401:SF5">
    <property type="entry name" value="ALCOHOL DEHYDROGENASE-RELATED"/>
    <property type="match status" value="1"/>
</dbReference>
<dbReference type="Pfam" id="PF01795">
    <property type="entry name" value="Methyltransf_5"/>
    <property type="match status" value="1"/>
</dbReference>
<dbReference type="InterPro" id="IPR002347">
    <property type="entry name" value="SDR_fam"/>
</dbReference>
<dbReference type="InterPro" id="IPR013149">
    <property type="entry name" value="ADH-like_C"/>
</dbReference>
<dbReference type="AlphaFoldDB" id="A0A9P1DNW7"/>
<dbReference type="Gene3D" id="3.40.50.150">
    <property type="entry name" value="Vaccinia Virus protein VP39"/>
    <property type="match status" value="1"/>
</dbReference>
<proteinExistence type="predicted"/>
<dbReference type="PANTHER" id="PTHR43401">
    <property type="entry name" value="L-THREONINE 3-DEHYDROGENASE"/>
    <property type="match status" value="1"/>
</dbReference>
<organism evidence="5">
    <name type="scientific">Cladocopium goreaui</name>
    <dbReference type="NCBI Taxonomy" id="2562237"/>
    <lineage>
        <taxon>Eukaryota</taxon>
        <taxon>Sar</taxon>
        <taxon>Alveolata</taxon>
        <taxon>Dinophyceae</taxon>
        <taxon>Suessiales</taxon>
        <taxon>Symbiodiniaceae</taxon>
        <taxon>Cladocopium</taxon>
    </lineage>
</organism>
<gene>
    <name evidence="5" type="ORF">C1SCF055_LOCUS38626</name>
</gene>
<reference evidence="6" key="2">
    <citation type="submission" date="2024-04" db="EMBL/GenBank/DDBJ databases">
        <authorList>
            <person name="Chen Y."/>
            <person name="Shah S."/>
            <person name="Dougan E. K."/>
            <person name="Thang M."/>
            <person name="Chan C."/>
        </authorList>
    </citation>
    <scope>NUCLEOTIDE SEQUENCE [LARGE SCALE GENOMIC DNA]</scope>
</reference>
<dbReference type="InterPro" id="IPR002903">
    <property type="entry name" value="RsmH"/>
</dbReference>
<feature type="coiled-coil region" evidence="2">
    <location>
        <begin position="920"/>
        <end position="954"/>
    </location>
</feature>
<dbReference type="Pfam" id="PF00107">
    <property type="entry name" value="ADH_zinc_N"/>
    <property type="match status" value="1"/>
</dbReference>
<dbReference type="SUPFAM" id="SSF53335">
    <property type="entry name" value="S-adenosyl-L-methionine-dependent methyltransferases"/>
    <property type="match status" value="1"/>
</dbReference>
<dbReference type="SUPFAM" id="SSF51735">
    <property type="entry name" value="NAD(P)-binding Rossmann-fold domains"/>
    <property type="match status" value="2"/>
</dbReference>
<dbReference type="InterPro" id="IPR011032">
    <property type="entry name" value="GroES-like_sf"/>
</dbReference>
<dbReference type="InterPro" id="IPR011990">
    <property type="entry name" value="TPR-like_helical_dom_sf"/>
</dbReference>
<dbReference type="SUPFAM" id="SSF81799">
    <property type="entry name" value="Putative methyltransferase TM0872, insert domain"/>
    <property type="match status" value="1"/>
</dbReference>
<dbReference type="Pfam" id="PF08240">
    <property type="entry name" value="ADH_N"/>
    <property type="match status" value="1"/>
</dbReference>
<feature type="region of interest" description="Disordered" evidence="3">
    <location>
        <begin position="970"/>
        <end position="989"/>
    </location>
</feature>
<dbReference type="InterPro" id="IPR029063">
    <property type="entry name" value="SAM-dependent_MTases_sf"/>
</dbReference>
<dbReference type="EMBL" id="CAMXCT030005979">
    <property type="protein sequence ID" value="CAL4800982.1"/>
    <property type="molecule type" value="Genomic_DNA"/>
</dbReference>
<keyword evidence="7" id="KW-0808">Transferase</keyword>
<dbReference type="GO" id="GO:0032259">
    <property type="term" value="P:methylation"/>
    <property type="evidence" value="ECO:0007669"/>
    <property type="project" value="UniProtKB-KW"/>
</dbReference>
<dbReference type="SMART" id="SM00829">
    <property type="entry name" value="PKS_ER"/>
    <property type="match status" value="1"/>
</dbReference>
<dbReference type="OrthoDB" id="256333at2759"/>
<keyword evidence="1" id="KW-0560">Oxidoreductase</keyword>
<accession>A0A9P1DNW7</accession>
<name>A0A9P1DNW7_9DINO</name>
<dbReference type="Gene3D" id="3.90.180.10">
    <property type="entry name" value="Medium-chain alcohol dehydrogenases, catalytic domain"/>
    <property type="match status" value="1"/>
</dbReference>
<dbReference type="InterPro" id="IPR020843">
    <property type="entry name" value="ER"/>
</dbReference>
<dbReference type="NCBIfam" id="TIGR00006">
    <property type="entry name" value="16S rRNA (cytosine(1402)-N(4))-methyltransferase RsmH"/>
    <property type="match status" value="1"/>
</dbReference>
<keyword evidence="8" id="KW-1185">Reference proteome</keyword>
<dbReference type="InterPro" id="IPR036291">
    <property type="entry name" value="NAD(P)-bd_dom_sf"/>
</dbReference>
<dbReference type="PRINTS" id="PR00081">
    <property type="entry name" value="GDHRDH"/>
</dbReference>
<feature type="domain" description="Enoyl reductase (ER)" evidence="4">
    <location>
        <begin position="204"/>
        <end position="546"/>
    </location>
</feature>
<evidence type="ECO:0000256" key="3">
    <source>
        <dbReference type="SAM" id="MobiDB-lite"/>
    </source>
</evidence>
<dbReference type="GO" id="GO:0008168">
    <property type="term" value="F:methyltransferase activity"/>
    <property type="evidence" value="ECO:0007669"/>
    <property type="project" value="UniProtKB-KW"/>
</dbReference>
<evidence type="ECO:0000256" key="1">
    <source>
        <dbReference type="ARBA" id="ARBA00023002"/>
    </source>
</evidence>
<protein>
    <submittedName>
        <fullName evidence="7">Ribosomal RNA small subunit methyltransferase H (16S rRNA m(4)C1402 methyltransferase) (rRNA (cytosine-N(4)-)-methyltransferase RsmH)</fullName>
    </submittedName>
</protein>
<dbReference type="EMBL" id="CAMXCT010005979">
    <property type="protein sequence ID" value="CAI4013670.1"/>
    <property type="molecule type" value="Genomic_DNA"/>
</dbReference>
<dbReference type="EMBL" id="CAMXCT020005979">
    <property type="protein sequence ID" value="CAL1167045.1"/>
    <property type="molecule type" value="Genomic_DNA"/>
</dbReference>
<evidence type="ECO:0000313" key="6">
    <source>
        <dbReference type="EMBL" id="CAL1167045.1"/>
    </source>
</evidence>
<keyword evidence="2" id="KW-0175">Coiled coil</keyword>
<comment type="caution">
    <text evidence="5">The sequence shown here is derived from an EMBL/GenBank/DDBJ whole genome shotgun (WGS) entry which is preliminary data.</text>
</comment>
<dbReference type="SUPFAM" id="SSF50129">
    <property type="entry name" value="GroES-like"/>
    <property type="match status" value="1"/>
</dbReference>
<dbReference type="PRINTS" id="PR00080">
    <property type="entry name" value="SDRFAMILY"/>
</dbReference>
<dbReference type="CDD" id="cd05233">
    <property type="entry name" value="SDR_c"/>
    <property type="match status" value="1"/>
</dbReference>
<dbReference type="InterPro" id="IPR050129">
    <property type="entry name" value="Zn_alcohol_dh"/>
</dbReference>
<evidence type="ECO:0000259" key="4">
    <source>
        <dbReference type="SMART" id="SM00829"/>
    </source>
</evidence>
<dbReference type="Gene3D" id="3.40.50.720">
    <property type="entry name" value="NAD(P)-binding Rossmann-like Domain"/>
    <property type="match status" value="2"/>
</dbReference>
<evidence type="ECO:0000313" key="7">
    <source>
        <dbReference type="EMBL" id="CAL4800982.1"/>
    </source>
</evidence>
<dbReference type="Gene3D" id="1.10.150.170">
    <property type="entry name" value="Putative methyltransferase TM0872, insert domain"/>
    <property type="match status" value="1"/>
</dbReference>
<sequence>MSCPRSLFKRLGDPERALEAGREAWHRYEPMSLANVDSSLLQGSQRYACERGSCWPLAVHLLRGISQAGIQPDAISFNTALGALEESGHWELSLSLLEEKNKVWPSDPIAVGVVVTCCEAARAVSAAVRVASAHATPMVAEATSPFSSGRTLLADKGQAIPDFQHTSVLLEEVREAFKAAQLPPGAVIVDCFLELIEMQWHFKLQSSGWRSTKSVPKAAAPPGGLLLRVKACGVCRSDYHGWKGLDSDIVTHGLPFTPGHELSGVVTKLGQGTTKFQVGDRVAVPFILSCGNCRQCARNRPTICEAQAQPGFTMPGGFAEFVSIPRADRNVSLMPPKVSFLQAAALGCRMTTAYRAVIQQGRLQVGETVAIFGCGGLGLAAVMIAAAARDNVRILAVDTSDEACKKAIELGAWHAFNAKEGNEYVRSKIAEVTGGVGADLTLDAAGFAESCENAVWCTRRGGRMVQVGLLLHGKEPSIPMARVAGQEIEIIGSHGLAASDMPVLLLMVASGKLLPEKLVTREVTLEEGAKAIEAMEHGSPLGITMITHFKAKDLKESKGVRLVQGNFADFASFLQNSFTERPICHGLLADLGVSSPQLDCFDRGFSFRGDGPLDMRMDTDERVHTAAWHISHSQPKQLAKCICDFGDEEPAFAKLVAEALCNAKPQRTREAVEIIEECARQASMTRGKVHVATKTFQALRILVNGELGALETLLASAEQYLAPGGLMAIITFHSLEDDLVRCKVRGEALARSSREMSRSSVWIPAGSREGLRPSDTEVARNARSRSARLRLAVRASRRESEPRCFKYSSKSYKIVGTWDDFKGNEMQWDGTNFFFIVTLSSQEWDSFQILEDGSWERTLYPSCRDGNPFVQHQLMGPDGKGHGRNWTIGRHEEDAGKAQSLYKVELRPDTVGRPSLVTWRRLREAEAESLRQQAQRAKDELRAKDLELRRCKADENVRLRKEYEERKGKYSKKLLKEPQVPQSGDDQTAESSADFAHGFDFAVITGAAGNFGAVCARMMAAEGAKLALVDLVEDKLQAVASEIQDQYKVPVKAFALDVTKDTDVEKTVAKIKAEFGCIDCLFNNAGYQGLFAPVDDYSTEDFEKVMKINVTGVFSMLKYVSKVMIDQKAGSIVNTASCAGLGCPTSMPAYGTSKAAVMHLTKISALDLAPSNVRVNSVSPAFIGPEDGFMWRRQVELQAKANPTNGPERYYSNDPDTVSKQMLESVPLRRLGTPEEVIQTVMFLLSEESSYITGTDINISGGNVLGGARG</sequence>
<dbReference type="Proteomes" id="UP001152797">
    <property type="component" value="Unassembled WGS sequence"/>
</dbReference>
<evidence type="ECO:0000313" key="8">
    <source>
        <dbReference type="Proteomes" id="UP001152797"/>
    </source>
</evidence>